<dbReference type="GO" id="GO:0043565">
    <property type="term" value="F:sequence-specific DNA binding"/>
    <property type="evidence" value="ECO:0007669"/>
    <property type="project" value="TreeGrafter"/>
</dbReference>
<keyword evidence="6" id="KW-0805">Transcription regulation</keyword>
<reference evidence="13" key="1">
    <citation type="submission" date="2025-08" db="UniProtKB">
        <authorList>
            <consortium name="Ensembl"/>
        </authorList>
    </citation>
    <scope>IDENTIFICATION</scope>
</reference>
<organism evidence="13 14">
    <name type="scientific">Eptatretus burgeri</name>
    <name type="common">Inshore hagfish</name>
    <dbReference type="NCBI Taxonomy" id="7764"/>
    <lineage>
        <taxon>Eukaryota</taxon>
        <taxon>Metazoa</taxon>
        <taxon>Chordata</taxon>
        <taxon>Craniata</taxon>
        <taxon>Vertebrata</taxon>
        <taxon>Cyclostomata</taxon>
        <taxon>Myxini</taxon>
        <taxon>Myxiniformes</taxon>
        <taxon>Myxinidae</taxon>
        <taxon>Eptatretinae</taxon>
        <taxon>Eptatretus</taxon>
    </lineage>
</organism>
<keyword evidence="2" id="KW-0479">Metal-binding</keyword>
<evidence type="ECO:0000259" key="12">
    <source>
        <dbReference type="PROSITE" id="PS50157"/>
    </source>
</evidence>
<feature type="domain" description="C2H2-type" evidence="12">
    <location>
        <begin position="235"/>
        <end position="262"/>
    </location>
</feature>
<sequence>MCRLCNLFSTNKARLSAHVVCQHADQAEEVNDLVVLLRPLAETQEDPVIECNEGKRVNLCKRRGRAKGSKKSKSSGEVADFKGNKDFGKETEKEEQECKDDISLNPEFLRCSKCQKEFRIRRQLSNHRCIPLSKVRIKDTAVGNLHQENEDVTDMELVIEAVHESDEDKNVNKNDKMVEKANERKGKFLFFFFSFLETCSASQLQIFSCHHCGKIFKFKHSLQTHIRIHTQEKPFRCEQCDYASAIKSNLVVHQRKHTGEVFTCGSCTFTCRSRGHLKVHIERVHQQLKHNCAFCQKRYADVKNLMKHIRETHELQSKEVSACYAELQLQTRAGRRELLYTCAVCQRSFKSRLERDRHTLSHGLGPERPFVCELCGNVAGWRQGLYNHVRRHYFAYVCAFCGSFFVSATRLQTHLAEDHTDKAAESRPFETSLEKSFCILHPEEEQEELADGSNLEQSKDENAMVEEHIDGEFCGAPHVPSSFPFPFLALLTELRPEGRWTFSLNLLLGSVSMQDFTVSISSEAFVAVEIARLDLAGCADHFRMQAETSGAGAKKKGISEQSEQLKQQPSAFRSILQELPKRSLSVALFKQLHSEFGDLECEYCGKLFWYAAHLVTHKRVHTREHPFHCPECSYTSATKNCLRRHLEQRHSAETQYCNEPSCTYSTTDKYKMQAHARAHNFSDKTYSCPGCEKNFIDDRRFKTHVLKWHPDVPTSVLSECLGKRVQVKGGIGKRASHCPICQKLFRKGGVDLQRHIWAHQGVKPYKCQHCDYATCNQSNLRSHEERHQPDRTHLCDICGKNFKSKATLCSHKQLHTRGNCTL</sequence>
<name>A0A8C4QIG9_EPTBU</name>
<dbReference type="Ensembl" id="ENSEBUT00000016483.1">
    <property type="protein sequence ID" value="ENSEBUP00000015907.1"/>
    <property type="gene ID" value="ENSEBUG00000010006.1"/>
</dbReference>
<dbReference type="GO" id="GO:0000981">
    <property type="term" value="F:DNA-binding transcription factor activity, RNA polymerase II-specific"/>
    <property type="evidence" value="ECO:0007669"/>
    <property type="project" value="TreeGrafter"/>
</dbReference>
<feature type="domain" description="C2H2-type" evidence="12">
    <location>
        <begin position="396"/>
        <end position="424"/>
    </location>
</feature>
<dbReference type="FunFam" id="3.30.160.60:FF:000306">
    <property type="entry name" value="Zinc finger and AT-hook domain containing"/>
    <property type="match status" value="1"/>
</dbReference>
<evidence type="ECO:0000256" key="1">
    <source>
        <dbReference type="ARBA" id="ARBA00004123"/>
    </source>
</evidence>
<dbReference type="FunFam" id="3.30.160.60:FF:000255">
    <property type="entry name" value="Zinc finger and AT-hook domain containing"/>
    <property type="match status" value="1"/>
</dbReference>
<feature type="domain" description="C2H2-type" evidence="12">
    <location>
        <begin position="599"/>
        <end position="626"/>
    </location>
</feature>
<reference evidence="13" key="2">
    <citation type="submission" date="2025-09" db="UniProtKB">
        <authorList>
            <consortium name="Ensembl"/>
        </authorList>
    </citation>
    <scope>IDENTIFICATION</scope>
</reference>
<dbReference type="AlphaFoldDB" id="A0A8C4QIG9"/>
<feature type="domain" description="C2H2-type" evidence="12">
    <location>
        <begin position="793"/>
        <end position="816"/>
    </location>
</feature>
<dbReference type="GO" id="GO:0005634">
    <property type="term" value="C:nucleus"/>
    <property type="evidence" value="ECO:0007669"/>
    <property type="project" value="UniProtKB-SubCell"/>
</dbReference>
<dbReference type="FunFam" id="3.30.160.60:FF:000630">
    <property type="entry name" value="Zinc finger protein 180"/>
    <property type="match status" value="1"/>
</dbReference>
<dbReference type="Pfam" id="PF00096">
    <property type="entry name" value="zf-C2H2"/>
    <property type="match status" value="2"/>
</dbReference>
<feature type="domain" description="C2H2-type" evidence="12">
    <location>
        <begin position="765"/>
        <end position="792"/>
    </location>
</feature>
<feature type="domain" description="C2H2-type" evidence="12">
    <location>
        <begin position="207"/>
        <end position="234"/>
    </location>
</feature>
<evidence type="ECO:0000256" key="3">
    <source>
        <dbReference type="ARBA" id="ARBA00022737"/>
    </source>
</evidence>
<dbReference type="PROSITE" id="PS50157">
    <property type="entry name" value="ZINC_FINGER_C2H2_2"/>
    <property type="match status" value="9"/>
</dbReference>
<feature type="region of interest" description="Disordered" evidence="11">
    <location>
        <begin position="67"/>
        <end position="98"/>
    </location>
</feature>
<feature type="domain" description="C2H2-type" evidence="12">
    <location>
        <begin position="290"/>
        <end position="318"/>
    </location>
</feature>
<dbReference type="OMA" id="YIHAAYN"/>
<evidence type="ECO:0000256" key="5">
    <source>
        <dbReference type="ARBA" id="ARBA00022833"/>
    </source>
</evidence>
<dbReference type="PROSITE" id="PS00028">
    <property type="entry name" value="ZINC_FINGER_C2H2_1"/>
    <property type="match status" value="8"/>
</dbReference>
<evidence type="ECO:0000256" key="2">
    <source>
        <dbReference type="ARBA" id="ARBA00022723"/>
    </source>
</evidence>
<evidence type="ECO:0000313" key="13">
    <source>
        <dbReference type="Ensembl" id="ENSEBUP00000015907.1"/>
    </source>
</evidence>
<dbReference type="PANTHER" id="PTHR24408">
    <property type="entry name" value="ZINC FINGER PROTEIN"/>
    <property type="match status" value="1"/>
</dbReference>
<keyword evidence="9" id="KW-0539">Nucleus</keyword>
<proteinExistence type="predicted"/>
<dbReference type="GeneTree" id="ENSGT00940000156658"/>
<evidence type="ECO:0000256" key="8">
    <source>
        <dbReference type="ARBA" id="ARBA00023163"/>
    </source>
</evidence>
<dbReference type="SUPFAM" id="SSF57667">
    <property type="entry name" value="beta-beta-alpha zinc fingers"/>
    <property type="match status" value="5"/>
</dbReference>
<feature type="domain" description="C2H2-type" evidence="12">
    <location>
        <begin position="627"/>
        <end position="655"/>
    </location>
</feature>
<dbReference type="PANTHER" id="PTHR24408:SF21">
    <property type="entry name" value="ZINC FINGER PROTEIN"/>
    <property type="match status" value="1"/>
</dbReference>
<keyword evidence="8" id="KW-0804">Transcription</keyword>
<dbReference type="InterPro" id="IPR013087">
    <property type="entry name" value="Znf_C2H2_type"/>
</dbReference>
<feature type="domain" description="C2H2-type" evidence="12">
    <location>
        <begin position="340"/>
        <end position="362"/>
    </location>
</feature>
<evidence type="ECO:0000256" key="10">
    <source>
        <dbReference type="PROSITE-ProRule" id="PRU00042"/>
    </source>
</evidence>
<feature type="compositionally biased region" description="Basic and acidic residues" evidence="11">
    <location>
        <begin position="79"/>
        <end position="92"/>
    </location>
</feature>
<protein>
    <submittedName>
        <fullName evidence="13">Zinc finger and AT hook domain containing</fullName>
    </submittedName>
</protein>
<keyword evidence="14" id="KW-1185">Reference proteome</keyword>
<comment type="subcellular location">
    <subcellularLocation>
        <location evidence="1">Nucleus</location>
    </subcellularLocation>
</comment>
<keyword evidence="7" id="KW-0238">DNA-binding</keyword>
<evidence type="ECO:0000313" key="14">
    <source>
        <dbReference type="Proteomes" id="UP000694388"/>
    </source>
</evidence>
<dbReference type="Pfam" id="PF13909">
    <property type="entry name" value="zf-H2C2_5"/>
    <property type="match status" value="1"/>
</dbReference>
<evidence type="ECO:0000256" key="6">
    <source>
        <dbReference type="ARBA" id="ARBA00023015"/>
    </source>
</evidence>
<dbReference type="GO" id="GO:0008270">
    <property type="term" value="F:zinc ion binding"/>
    <property type="evidence" value="ECO:0007669"/>
    <property type="project" value="UniProtKB-KW"/>
</dbReference>
<accession>A0A8C4QIG9</accession>
<evidence type="ECO:0000256" key="7">
    <source>
        <dbReference type="ARBA" id="ARBA00023125"/>
    </source>
</evidence>
<dbReference type="SMART" id="SM00355">
    <property type="entry name" value="ZnF_C2H2"/>
    <property type="match status" value="16"/>
</dbReference>
<keyword evidence="3" id="KW-0677">Repeat</keyword>
<evidence type="ECO:0000256" key="4">
    <source>
        <dbReference type="ARBA" id="ARBA00022771"/>
    </source>
</evidence>
<dbReference type="Gene3D" id="3.30.160.60">
    <property type="entry name" value="Classic Zinc Finger"/>
    <property type="match status" value="8"/>
</dbReference>
<evidence type="ECO:0000256" key="11">
    <source>
        <dbReference type="SAM" id="MobiDB-lite"/>
    </source>
</evidence>
<evidence type="ECO:0000256" key="9">
    <source>
        <dbReference type="ARBA" id="ARBA00023242"/>
    </source>
</evidence>
<keyword evidence="4 10" id="KW-0863">Zinc-finger</keyword>
<keyword evidence="5" id="KW-0862">Zinc</keyword>
<dbReference type="Proteomes" id="UP000694388">
    <property type="component" value="Unplaced"/>
</dbReference>
<dbReference type="InterPro" id="IPR036236">
    <property type="entry name" value="Znf_C2H2_sf"/>
</dbReference>